<comment type="function">
    <text evidence="5">Involved in formation and maintenance of cell shape.</text>
</comment>
<keyword evidence="6" id="KW-0175">Coiled coil</keyword>
<dbReference type="AlphaFoldDB" id="A0A9D1IKV5"/>
<dbReference type="Proteomes" id="UP000824076">
    <property type="component" value="Unassembled WGS sequence"/>
</dbReference>
<name>A0A9D1IKV5_9BACT</name>
<evidence type="ECO:0000259" key="8">
    <source>
        <dbReference type="Pfam" id="PF04085"/>
    </source>
</evidence>
<dbReference type="InterPro" id="IPR007221">
    <property type="entry name" value="MreC"/>
</dbReference>
<dbReference type="PROSITE" id="PS51257">
    <property type="entry name" value="PROKAR_LIPOPROTEIN"/>
    <property type="match status" value="1"/>
</dbReference>
<evidence type="ECO:0000256" key="6">
    <source>
        <dbReference type="SAM" id="Coils"/>
    </source>
</evidence>
<organism evidence="9 10">
    <name type="scientific">Candidatus Limisoma intestinavium</name>
    <dbReference type="NCBI Taxonomy" id="2840856"/>
    <lineage>
        <taxon>Bacteria</taxon>
        <taxon>Pseudomonadati</taxon>
        <taxon>Bacteroidota</taxon>
        <taxon>Bacteroidia</taxon>
        <taxon>Bacteroidales</taxon>
        <taxon>Candidatus Limisoma</taxon>
    </lineage>
</organism>
<evidence type="ECO:0000256" key="1">
    <source>
        <dbReference type="ARBA" id="ARBA00009369"/>
    </source>
</evidence>
<sequence>MKNLINFFIRHSSWIVFTFYAVVSCWLLFKNNPYQQYVFLTSANKVSATVYKGSSKVTSYFNLQSINADLQRRNASLEMEVINLKRQIRDYRTLLLPDSINLPDSIAQNYEYHFATVINNSVAKPKNFITLDKGRADGISPEMGVVDQNGVVGIVSTVNDHASRVISLLNPDMRLSCKVKNTDYFGSLVWHGVDPRYATLEEMPKHVKFNKGDTIVTSGYSAVFPPGLLVGTIEDMQQATDNNFFSLRIKLSTDFTRLSTVRVIKSKYADEIKQLEQD</sequence>
<dbReference type="PIRSF" id="PIRSF038471">
    <property type="entry name" value="MreC"/>
    <property type="match status" value="1"/>
</dbReference>
<dbReference type="GO" id="GO:0005886">
    <property type="term" value="C:plasma membrane"/>
    <property type="evidence" value="ECO:0007669"/>
    <property type="project" value="TreeGrafter"/>
</dbReference>
<keyword evidence="7" id="KW-1133">Transmembrane helix</keyword>
<dbReference type="PANTHER" id="PTHR34138">
    <property type="entry name" value="CELL SHAPE-DETERMINING PROTEIN MREC"/>
    <property type="match status" value="1"/>
</dbReference>
<evidence type="ECO:0000313" key="10">
    <source>
        <dbReference type="Proteomes" id="UP000824076"/>
    </source>
</evidence>
<dbReference type="Pfam" id="PF04085">
    <property type="entry name" value="MreC"/>
    <property type="match status" value="1"/>
</dbReference>
<accession>A0A9D1IKV5</accession>
<feature type="transmembrane region" description="Helical" evidence="7">
    <location>
        <begin position="12"/>
        <end position="29"/>
    </location>
</feature>
<dbReference type="InterPro" id="IPR042177">
    <property type="entry name" value="Cell/Rod_1"/>
</dbReference>
<comment type="caution">
    <text evidence="9">The sequence shown here is derived from an EMBL/GenBank/DDBJ whole genome shotgun (WGS) entry which is preliminary data.</text>
</comment>
<dbReference type="GO" id="GO:0008360">
    <property type="term" value="P:regulation of cell shape"/>
    <property type="evidence" value="ECO:0007669"/>
    <property type="project" value="UniProtKB-KW"/>
</dbReference>
<proteinExistence type="inferred from homology"/>
<dbReference type="NCBIfam" id="NF010532">
    <property type="entry name" value="PRK13922.9-3"/>
    <property type="match status" value="1"/>
</dbReference>
<evidence type="ECO:0000256" key="2">
    <source>
        <dbReference type="ARBA" id="ARBA00013855"/>
    </source>
</evidence>
<dbReference type="InterPro" id="IPR055342">
    <property type="entry name" value="MreC_beta-barrel_core"/>
</dbReference>
<evidence type="ECO:0000256" key="7">
    <source>
        <dbReference type="SAM" id="Phobius"/>
    </source>
</evidence>
<keyword evidence="7" id="KW-0472">Membrane</keyword>
<feature type="coiled-coil region" evidence="6">
    <location>
        <begin position="67"/>
        <end position="94"/>
    </location>
</feature>
<evidence type="ECO:0000256" key="4">
    <source>
        <dbReference type="ARBA" id="ARBA00032089"/>
    </source>
</evidence>
<dbReference type="Gene3D" id="2.40.10.340">
    <property type="entry name" value="Rod shape-determining protein MreC, domain 1"/>
    <property type="match status" value="1"/>
</dbReference>
<dbReference type="PANTHER" id="PTHR34138:SF1">
    <property type="entry name" value="CELL SHAPE-DETERMINING PROTEIN MREC"/>
    <property type="match status" value="1"/>
</dbReference>
<feature type="domain" description="Rod shape-determining protein MreC beta-barrel core" evidence="8">
    <location>
        <begin position="117"/>
        <end position="265"/>
    </location>
</feature>
<evidence type="ECO:0000256" key="3">
    <source>
        <dbReference type="ARBA" id="ARBA00022960"/>
    </source>
</evidence>
<keyword evidence="7" id="KW-0812">Transmembrane</keyword>
<protein>
    <recommendedName>
        <fullName evidence="2 5">Cell shape-determining protein MreC</fullName>
    </recommendedName>
    <alternativeName>
        <fullName evidence="4 5">Cell shape protein MreC</fullName>
    </alternativeName>
</protein>
<dbReference type="InterPro" id="IPR042175">
    <property type="entry name" value="Cell/Rod_MreC_2"/>
</dbReference>
<dbReference type="EMBL" id="DVMS01000051">
    <property type="protein sequence ID" value="HIU38421.1"/>
    <property type="molecule type" value="Genomic_DNA"/>
</dbReference>
<gene>
    <name evidence="9" type="primary">mreC</name>
    <name evidence="9" type="ORF">IAD18_01995</name>
</gene>
<reference evidence="9" key="1">
    <citation type="submission" date="2020-10" db="EMBL/GenBank/DDBJ databases">
        <authorList>
            <person name="Gilroy R."/>
        </authorList>
    </citation>
    <scope>NUCLEOTIDE SEQUENCE</scope>
    <source>
        <strain evidence="9">17073</strain>
    </source>
</reference>
<reference evidence="9" key="2">
    <citation type="journal article" date="2021" name="PeerJ">
        <title>Extensive microbial diversity within the chicken gut microbiome revealed by metagenomics and culture.</title>
        <authorList>
            <person name="Gilroy R."/>
            <person name="Ravi A."/>
            <person name="Getino M."/>
            <person name="Pursley I."/>
            <person name="Horton D.L."/>
            <person name="Alikhan N.F."/>
            <person name="Baker D."/>
            <person name="Gharbi K."/>
            <person name="Hall N."/>
            <person name="Watson M."/>
            <person name="Adriaenssens E.M."/>
            <person name="Foster-Nyarko E."/>
            <person name="Jarju S."/>
            <person name="Secka A."/>
            <person name="Antonio M."/>
            <person name="Oren A."/>
            <person name="Chaudhuri R.R."/>
            <person name="La Ragione R."/>
            <person name="Hildebrand F."/>
            <person name="Pallen M.J."/>
        </authorList>
    </citation>
    <scope>NUCLEOTIDE SEQUENCE</scope>
    <source>
        <strain evidence="9">17073</strain>
    </source>
</reference>
<dbReference type="Gene3D" id="2.40.10.350">
    <property type="entry name" value="Rod shape-determining protein MreC, domain 2"/>
    <property type="match status" value="1"/>
</dbReference>
<comment type="similarity">
    <text evidence="1 5">Belongs to the MreC family.</text>
</comment>
<evidence type="ECO:0000313" key="9">
    <source>
        <dbReference type="EMBL" id="HIU38421.1"/>
    </source>
</evidence>
<keyword evidence="3 5" id="KW-0133">Cell shape</keyword>
<evidence type="ECO:0000256" key="5">
    <source>
        <dbReference type="PIRNR" id="PIRNR038471"/>
    </source>
</evidence>